<reference evidence="2" key="1">
    <citation type="submission" date="2016-10" db="EMBL/GenBank/DDBJ databases">
        <authorList>
            <person name="Varghese N."/>
            <person name="Submissions S."/>
        </authorList>
    </citation>
    <scope>NUCLEOTIDE SEQUENCE [LARGE SCALE GENOMIC DNA]</scope>
    <source>
        <strain evidence="2">DSM 7165</strain>
    </source>
</reference>
<dbReference type="Pfam" id="PF10722">
    <property type="entry name" value="YbjN"/>
    <property type="match status" value="1"/>
</dbReference>
<dbReference type="OrthoDB" id="7062151at2"/>
<protein>
    <submittedName>
        <fullName evidence="1">Sensory transduction regulator</fullName>
    </submittedName>
</protein>
<dbReference type="AlphaFoldDB" id="A0A1H6TKV7"/>
<organism evidence="1 2">
    <name type="scientific">Allopseudospirillum japonicum</name>
    <dbReference type="NCBI Taxonomy" id="64971"/>
    <lineage>
        <taxon>Bacteria</taxon>
        <taxon>Pseudomonadati</taxon>
        <taxon>Pseudomonadota</taxon>
        <taxon>Gammaproteobacteria</taxon>
        <taxon>Oceanospirillales</taxon>
        <taxon>Oceanospirillaceae</taxon>
        <taxon>Allopseudospirillum</taxon>
    </lineage>
</organism>
<gene>
    <name evidence="1" type="ORF">SAMN05421831_1106</name>
</gene>
<name>A0A1H6TKV7_9GAMM</name>
<proteinExistence type="predicted"/>
<evidence type="ECO:0000313" key="1">
    <source>
        <dbReference type="EMBL" id="SEI77797.1"/>
    </source>
</evidence>
<sequence length="185" mass="21547">MPQLIKYPQYACVLAGLMFTLPHTSEANAVVSYGALSQQVAPTDATQTNAIAPDKAIRQLLDRLGIRYEVSQDQDLDLVLVENGIQYRAYIIFDRLDNQQIWNLALVASFSTKENHYNDLLHYCNRWNRDKRQPKAYMYQRDSLRLEIQYPVQYGLNVQEFEENILQLFSSALDQVADDIYRYSR</sequence>
<dbReference type="STRING" id="64971.SAMN05421831_1106"/>
<accession>A0A1H6TKV7</accession>
<dbReference type="EMBL" id="FNYH01000010">
    <property type="protein sequence ID" value="SEI77797.1"/>
    <property type="molecule type" value="Genomic_DNA"/>
</dbReference>
<dbReference type="InterPro" id="IPR019660">
    <property type="entry name" value="Put_sensory_transdc_reg_YbjN"/>
</dbReference>
<dbReference type="RefSeq" id="WP_093310928.1">
    <property type="nucleotide sequence ID" value="NZ_FNYH01000010.1"/>
</dbReference>
<dbReference type="Proteomes" id="UP000242999">
    <property type="component" value="Unassembled WGS sequence"/>
</dbReference>
<evidence type="ECO:0000313" key="2">
    <source>
        <dbReference type="Proteomes" id="UP000242999"/>
    </source>
</evidence>
<keyword evidence="2" id="KW-1185">Reference proteome</keyword>